<keyword evidence="2" id="KW-1185">Reference proteome</keyword>
<sequence length="99" mass="10869">MTAKIDRQFTAELVKSPNEGGWTYLVWPESVAFFGTRGLVKVSGTIDGHPFRSSFMALGDGRHKLPVKAEVRRAIGKEAGDTVTVRLHERLTPCTVPTS</sequence>
<dbReference type="AlphaFoldDB" id="A0A3Q9BVT8"/>
<organism evidence="1 2">
    <name type="scientific">Streptomyces aquilus</name>
    <dbReference type="NCBI Taxonomy" id="2548456"/>
    <lineage>
        <taxon>Bacteria</taxon>
        <taxon>Bacillati</taxon>
        <taxon>Actinomycetota</taxon>
        <taxon>Actinomycetes</taxon>
        <taxon>Kitasatosporales</taxon>
        <taxon>Streptomycetaceae</taxon>
        <taxon>Streptomyces</taxon>
    </lineage>
</organism>
<dbReference type="RefSeq" id="WP_126270063.1">
    <property type="nucleotide sequence ID" value="NZ_CP034463.1"/>
</dbReference>
<protein>
    <submittedName>
        <fullName evidence="1">DUF1905 domain-containing protein</fullName>
    </submittedName>
</protein>
<dbReference type="SUPFAM" id="SSF141694">
    <property type="entry name" value="AF2212/PG0164-like"/>
    <property type="match status" value="1"/>
</dbReference>
<dbReference type="Pfam" id="PF08922">
    <property type="entry name" value="DUF1905"/>
    <property type="match status" value="1"/>
</dbReference>
<dbReference type="Proteomes" id="UP000280197">
    <property type="component" value="Chromosome"/>
</dbReference>
<accession>A0A3Q9BVT8</accession>
<gene>
    <name evidence="1" type="ORF">EJC51_05955</name>
</gene>
<dbReference type="KEGG" id="saqu:EJC51_05955"/>
<dbReference type="Gene3D" id="2.40.30.100">
    <property type="entry name" value="AF2212/PG0164-like"/>
    <property type="match status" value="1"/>
</dbReference>
<name>A0A3Q9BVT8_9ACTN</name>
<evidence type="ECO:0000313" key="1">
    <source>
        <dbReference type="EMBL" id="AZP15688.1"/>
    </source>
</evidence>
<reference evidence="1 2" key="1">
    <citation type="submission" date="2018-12" db="EMBL/GenBank/DDBJ databases">
        <authorList>
            <person name="Li K."/>
        </authorList>
    </citation>
    <scope>NUCLEOTIDE SEQUENCE [LARGE SCALE GENOMIC DNA]</scope>
    <source>
        <strain evidence="2">CR22</strain>
    </source>
</reference>
<evidence type="ECO:0000313" key="2">
    <source>
        <dbReference type="Proteomes" id="UP000280197"/>
    </source>
</evidence>
<dbReference type="InterPro" id="IPR037079">
    <property type="entry name" value="AF2212/PG0164-like_sf"/>
</dbReference>
<dbReference type="InterPro" id="IPR015018">
    <property type="entry name" value="DUF1905"/>
</dbReference>
<dbReference type="EMBL" id="CP034463">
    <property type="protein sequence ID" value="AZP15688.1"/>
    <property type="molecule type" value="Genomic_DNA"/>
</dbReference>
<proteinExistence type="predicted"/>